<dbReference type="CDD" id="cd04301">
    <property type="entry name" value="NAT_SF"/>
    <property type="match status" value="1"/>
</dbReference>
<dbReference type="GO" id="GO:0004343">
    <property type="term" value="F:glucosamine 6-phosphate N-acetyltransferase activity"/>
    <property type="evidence" value="ECO:0007669"/>
    <property type="project" value="UniProtKB-UniRule"/>
</dbReference>
<protein>
    <recommendedName>
        <fullName evidence="6">Glucosamine 6-phosphate N-acetyltransferase</fullName>
        <ecNumber evidence="6">2.3.1.4</ecNumber>
    </recommendedName>
</protein>
<evidence type="ECO:0000313" key="9">
    <source>
        <dbReference type="Proteomes" id="UP000013776"/>
    </source>
</evidence>
<evidence type="ECO:0000256" key="2">
    <source>
        <dbReference type="ARBA" id="ARBA00006048"/>
    </source>
</evidence>
<comment type="caution">
    <text evidence="8">The sequence shown here is derived from an EMBL/GenBank/DDBJ whole genome shotgun (WGS) entry which is preliminary data.</text>
</comment>
<dbReference type="Pfam" id="PF00583">
    <property type="entry name" value="Acetyltransf_1"/>
    <property type="match status" value="1"/>
</dbReference>
<dbReference type="EMBL" id="CAHR02000384">
    <property type="protein sequence ID" value="CCG85012.1"/>
    <property type="molecule type" value="Genomic_DNA"/>
</dbReference>
<proteinExistence type="inferred from homology"/>
<sequence>MSDYLFDPSLLTDLPTTRPNLTIRPLRANDHALGYDTILHPLASDQAPLSQETFRSKFALMVDQVPRTYHTIVVVDSAGPGDRIVGSSTLLLEHKFLRSGAVAGHIEDVVVSPSHQGQKLGRVMVEALTALARRLGCYKVILDCSPENVGFYEKCGYQSKGIEMKRYLAQ</sequence>
<comment type="catalytic activity">
    <reaction evidence="5 6">
        <text>D-glucosamine 6-phosphate + acetyl-CoA = N-acetyl-D-glucosamine 6-phosphate + CoA + H(+)</text>
        <dbReference type="Rhea" id="RHEA:10292"/>
        <dbReference type="ChEBI" id="CHEBI:15378"/>
        <dbReference type="ChEBI" id="CHEBI:57287"/>
        <dbReference type="ChEBI" id="CHEBI:57288"/>
        <dbReference type="ChEBI" id="CHEBI:57513"/>
        <dbReference type="ChEBI" id="CHEBI:58725"/>
        <dbReference type="EC" id="2.3.1.4"/>
    </reaction>
</comment>
<dbReference type="Proteomes" id="UP000013776">
    <property type="component" value="Unassembled WGS sequence"/>
</dbReference>
<dbReference type="PROSITE" id="PS51186">
    <property type="entry name" value="GNAT"/>
    <property type="match status" value="1"/>
</dbReference>
<evidence type="ECO:0000259" key="7">
    <source>
        <dbReference type="PROSITE" id="PS51186"/>
    </source>
</evidence>
<feature type="domain" description="N-acetyltransferase" evidence="7">
    <location>
        <begin position="21"/>
        <end position="170"/>
    </location>
</feature>
<dbReference type="InterPro" id="IPR016181">
    <property type="entry name" value="Acyl_CoA_acyltransferase"/>
</dbReference>
<dbReference type="UniPathway" id="UPA00113">
    <property type="reaction ID" value="UER00529"/>
</dbReference>
<reference evidence="8 9" key="1">
    <citation type="journal article" date="2013" name="MBio">
        <title>Genome sequencing of the plant pathogen Taphrina deformans, the causal agent of peach leaf curl.</title>
        <authorList>
            <person name="Cisse O.H."/>
            <person name="Almeida J.M.G.C.F."/>
            <person name="Fonseca A."/>
            <person name="Kumar A.A."/>
            <person name="Salojaervi J."/>
            <person name="Overmyer K."/>
            <person name="Hauser P.M."/>
            <person name="Pagni M."/>
        </authorList>
    </citation>
    <scope>NUCLEOTIDE SEQUENCE [LARGE SCALE GENOMIC DNA]</scope>
    <source>
        <strain evidence="9">PYCC 5710 / ATCC 11124 / CBS 356.35 / IMI 108563 / JCM 9778 / NBRC 8474</strain>
    </source>
</reference>
<dbReference type="PANTHER" id="PTHR13355">
    <property type="entry name" value="GLUCOSAMINE 6-PHOSPHATE N-ACETYLTRANSFERASE"/>
    <property type="match status" value="1"/>
</dbReference>
<evidence type="ECO:0000256" key="5">
    <source>
        <dbReference type="ARBA" id="ARBA00048964"/>
    </source>
</evidence>
<keyword evidence="4 6" id="KW-0012">Acyltransferase</keyword>
<dbReference type="Gene3D" id="3.40.630.30">
    <property type="match status" value="1"/>
</dbReference>
<organism evidence="8 9">
    <name type="scientific">Taphrina deformans (strain PYCC 5710 / ATCC 11124 / CBS 356.35 / IMI 108563 / JCM 9778 / NBRC 8474)</name>
    <name type="common">Peach leaf curl fungus</name>
    <name type="synonym">Lalaria deformans</name>
    <dbReference type="NCBI Taxonomy" id="1097556"/>
    <lineage>
        <taxon>Eukaryota</taxon>
        <taxon>Fungi</taxon>
        <taxon>Dikarya</taxon>
        <taxon>Ascomycota</taxon>
        <taxon>Taphrinomycotina</taxon>
        <taxon>Taphrinomycetes</taxon>
        <taxon>Taphrinales</taxon>
        <taxon>Taphrinaceae</taxon>
        <taxon>Taphrina</taxon>
    </lineage>
</organism>
<evidence type="ECO:0000256" key="1">
    <source>
        <dbReference type="ARBA" id="ARBA00004832"/>
    </source>
</evidence>
<dbReference type="SUPFAM" id="SSF55729">
    <property type="entry name" value="Acyl-CoA N-acyltransferases (Nat)"/>
    <property type="match status" value="1"/>
</dbReference>
<dbReference type="InterPro" id="IPR039143">
    <property type="entry name" value="GNPNAT1-like"/>
</dbReference>
<evidence type="ECO:0000256" key="6">
    <source>
        <dbReference type="RuleBase" id="RU365086"/>
    </source>
</evidence>
<accession>R4XGJ1</accession>
<evidence type="ECO:0000256" key="3">
    <source>
        <dbReference type="ARBA" id="ARBA00022679"/>
    </source>
</evidence>
<comment type="pathway">
    <text evidence="1 6">Nucleotide-sugar biosynthesis; UDP-N-acetyl-alpha-D-glucosamine biosynthesis; N-acetyl-alpha-D-glucosamine 1-phosphate from alpha-D-glucosamine 6-phosphate (route I): step 1/2.</text>
</comment>
<keyword evidence="3 6" id="KW-0808">Transferase</keyword>
<evidence type="ECO:0000256" key="4">
    <source>
        <dbReference type="ARBA" id="ARBA00023315"/>
    </source>
</evidence>
<dbReference type="OrthoDB" id="10039976at2759"/>
<dbReference type="PANTHER" id="PTHR13355:SF11">
    <property type="entry name" value="GLUCOSAMINE 6-PHOSPHATE N-ACETYLTRANSFERASE"/>
    <property type="match status" value="1"/>
</dbReference>
<keyword evidence="9" id="KW-1185">Reference proteome</keyword>
<gene>
    <name evidence="8" type="ORF">TAPDE_005591</name>
</gene>
<dbReference type="EC" id="2.3.1.4" evidence="6"/>
<dbReference type="InterPro" id="IPR000182">
    <property type="entry name" value="GNAT_dom"/>
</dbReference>
<dbReference type="GO" id="GO:0006048">
    <property type="term" value="P:UDP-N-acetylglucosamine biosynthetic process"/>
    <property type="evidence" value="ECO:0007669"/>
    <property type="project" value="UniProtKB-UniRule"/>
</dbReference>
<dbReference type="eggNOG" id="KOG3396">
    <property type="taxonomic scope" value="Eukaryota"/>
</dbReference>
<dbReference type="STRING" id="1097556.R4XGJ1"/>
<name>R4XGJ1_TAPDE</name>
<dbReference type="AlphaFoldDB" id="R4XGJ1"/>
<dbReference type="FunFam" id="3.40.630.30:FF:000105">
    <property type="entry name" value="Glucosamine 6-phosphate N-acetyltransferase"/>
    <property type="match status" value="1"/>
</dbReference>
<comment type="similarity">
    <text evidence="2 6">Belongs to the acetyltransferase family. GNA1 subfamily.</text>
</comment>
<evidence type="ECO:0000313" key="8">
    <source>
        <dbReference type="EMBL" id="CCG85012.1"/>
    </source>
</evidence>